<sequence length="80" mass="9859">MWHTDGDWHFWGMHMIWWLFWIIVAVVCFGYLINASRGRKTYQRDTPLDILKRRYAAGEIDTEEYNLRKRELEREDNLKP</sequence>
<name>A0A1X9YYV1_9BACT</name>
<gene>
    <name evidence="3" type="ORF">CA264_20795</name>
</gene>
<proteinExistence type="predicted"/>
<keyword evidence="1" id="KW-0812">Transmembrane</keyword>
<evidence type="ECO:0000313" key="4">
    <source>
        <dbReference type="Proteomes" id="UP000266292"/>
    </source>
</evidence>
<accession>A0A1X9YYV1</accession>
<dbReference type="Pfam" id="PF09851">
    <property type="entry name" value="SHOCT"/>
    <property type="match status" value="1"/>
</dbReference>
<dbReference type="EMBL" id="CP021236">
    <property type="protein sequence ID" value="ARS37993.1"/>
    <property type="molecule type" value="Genomic_DNA"/>
</dbReference>
<dbReference type="OrthoDB" id="5421551at2"/>
<dbReference type="KEGG" id="pact:CA264_20795"/>
<dbReference type="Proteomes" id="UP000266292">
    <property type="component" value="Plasmid unnamed"/>
</dbReference>
<reference evidence="4" key="1">
    <citation type="submission" date="2017-05" db="EMBL/GenBank/DDBJ databases">
        <authorList>
            <person name="Ray J."/>
            <person name="Price M."/>
            <person name="Deutschbauer A."/>
        </authorList>
    </citation>
    <scope>NUCLEOTIDE SEQUENCE [LARGE SCALE GENOMIC DNA]</scope>
    <source>
        <strain evidence="4">DSM 19842</strain>
        <plasmid evidence="4">unnamed</plasmid>
    </source>
</reference>
<evidence type="ECO:0000313" key="3">
    <source>
        <dbReference type="EMBL" id="ARS37993.1"/>
    </source>
</evidence>
<organism evidence="3 4">
    <name type="scientific">Pontibacter actiniarum</name>
    <dbReference type="NCBI Taxonomy" id="323450"/>
    <lineage>
        <taxon>Bacteria</taxon>
        <taxon>Pseudomonadati</taxon>
        <taxon>Bacteroidota</taxon>
        <taxon>Cytophagia</taxon>
        <taxon>Cytophagales</taxon>
        <taxon>Hymenobacteraceae</taxon>
        <taxon>Pontibacter</taxon>
    </lineage>
</organism>
<keyword evidence="1" id="KW-1133">Transmembrane helix</keyword>
<feature type="transmembrane region" description="Helical" evidence="1">
    <location>
        <begin position="15"/>
        <end position="34"/>
    </location>
</feature>
<evidence type="ECO:0000259" key="2">
    <source>
        <dbReference type="Pfam" id="PF09851"/>
    </source>
</evidence>
<keyword evidence="3" id="KW-0614">Plasmid</keyword>
<feature type="domain" description="SHOCT" evidence="2">
    <location>
        <begin position="46"/>
        <end position="72"/>
    </location>
</feature>
<dbReference type="AlphaFoldDB" id="A0A1X9YYV1"/>
<protein>
    <recommendedName>
        <fullName evidence="2">SHOCT domain-containing protein</fullName>
    </recommendedName>
</protein>
<geneLocation type="plasmid" evidence="3 4">
    <name>unnamed</name>
</geneLocation>
<evidence type="ECO:0000256" key="1">
    <source>
        <dbReference type="SAM" id="Phobius"/>
    </source>
</evidence>
<dbReference type="STRING" id="709015.GCA_000472485_00159"/>
<dbReference type="InterPro" id="IPR018649">
    <property type="entry name" value="SHOCT"/>
</dbReference>
<keyword evidence="4" id="KW-1185">Reference proteome</keyword>
<keyword evidence="1" id="KW-0472">Membrane</keyword>